<evidence type="ECO:0000313" key="1">
    <source>
        <dbReference type="EMBL" id="NCD72143.1"/>
    </source>
</evidence>
<reference evidence="1" key="2">
    <citation type="submission" date="2020-10" db="EMBL/GenBank/DDBJ databases">
        <title>Mucilaginibacter sp. nov., isolated from soil.</title>
        <authorList>
            <person name="Jeon C.O."/>
        </authorList>
    </citation>
    <scope>NUCLEOTIDE SEQUENCE</scope>
    <source>
        <strain evidence="1">R11</strain>
    </source>
</reference>
<comment type="caution">
    <text evidence="1">The sequence shown here is derived from an EMBL/GenBank/DDBJ whole genome shotgun (WGS) entry which is preliminary data.</text>
</comment>
<dbReference type="AlphaFoldDB" id="A0A966DU91"/>
<reference evidence="1" key="1">
    <citation type="submission" date="2020-01" db="EMBL/GenBank/DDBJ databases">
        <authorList>
            <person name="Seo Y.L."/>
        </authorList>
    </citation>
    <scope>NUCLEOTIDE SEQUENCE</scope>
    <source>
        <strain evidence="1">R11</strain>
    </source>
</reference>
<dbReference type="RefSeq" id="WP_166588102.1">
    <property type="nucleotide sequence ID" value="NZ_WWEO01000045.1"/>
</dbReference>
<keyword evidence="2" id="KW-1185">Reference proteome</keyword>
<dbReference type="EMBL" id="WWEO01000045">
    <property type="protein sequence ID" value="NCD72143.1"/>
    <property type="molecule type" value="Genomic_DNA"/>
</dbReference>
<accession>A0A966DU91</accession>
<gene>
    <name evidence="1" type="ORF">GSY63_22460</name>
</gene>
<organism evidence="1 2">
    <name type="scientific">Mucilaginibacter agri</name>
    <dbReference type="NCBI Taxonomy" id="2695265"/>
    <lineage>
        <taxon>Bacteria</taxon>
        <taxon>Pseudomonadati</taxon>
        <taxon>Bacteroidota</taxon>
        <taxon>Sphingobacteriia</taxon>
        <taxon>Sphingobacteriales</taxon>
        <taxon>Sphingobacteriaceae</taxon>
        <taxon>Mucilaginibacter</taxon>
    </lineage>
</organism>
<dbReference type="Proteomes" id="UP000638732">
    <property type="component" value="Unassembled WGS sequence"/>
</dbReference>
<name>A0A966DU91_9SPHI</name>
<proteinExistence type="predicted"/>
<dbReference type="InterPro" id="IPR027417">
    <property type="entry name" value="P-loop_NTPase"/>
</dbReference>
<protein>
    <submittedName>
        <fullName evidence="1">Uncharacterized protein</fullName>
    </submittedName>
</protein>
<dbReference type="SUPFAM" id="SSF52540">
    <property type="entry name" value="P-loop containing nucleoside triphosphate hydrolases"/>
    <property type="match status" value="1"/>
</dbReference>
<sequence length="856" mass="99576">MRIVLPFVFEQLKQEVLDKSDLSTITSSDCQALAYKISKQTKKQISDTTIKRIYGFALSNSVPSVYTLNLLAEYCGYPSWDNFSDQHAKKSTEVNVKEIKKDTESILDIIRKTTHNTLQVLKNKCVIPFNLTIDRDGINEHLEVFLTGEFRATVLTSPAGYGKTVGLCRWVEAQLNKALINENNDNILFLNSKVLAGLSPGVTLIDWLLALIGLPAYSFRKIFDTERLKRDNFYLIIDEFDGNAFKPEHLELLFNMLLDFLAVTSDWPGIKVILTMRSTAWQDCKKRLDLDDKGEDWFLGFMNNERYDRNVSPFNTHEIKELCLRINPSIRLPEILQPEVLSFFSYPLFFQYYYQKNHTDFLMEELDYFKIYEVISSYIYDKIYVGKYTTEKVLLMRVLLDNGHFKNGKYIIDKIKVYEYLKTYKDAYQDLISIGFLREVNQSKEAQYEEYIEFTNKRLFAATMAAKLLHDCGSYNDVMCLDISNKIVPEYRVYVLKWCIFNAVKTKQYEIFTHLSKIDLSASEKALLLSFLSSLIKRNFLLPPGAKADAIFFSDKQEGIFEYFFGFEFVSFEYEQALKDLLKLDLNEVLKIWINVCLAIIYIIQLNAEEVEASMKTLRAFSDEAFSNFQINPLYCIETIYNYFKFGIVTKKALIQITRFLFNGPNEKTKLNNVGSNNVLYLLVAGTVQIASNQTKSMRLVKKLKQLHAQQETFNPTYNFFLQVVETDALLASGNIEQGLKLYHEVLSEYRNNQVKYTPFMKVHLDFLSASVLKYSGDGEHMKTVIEKMVYSTKKTSHKLIEVNTLSIYLEHEKFEKNTEVNRAAYVKFKKLILSTEFNPQWFLFNYERAGNKIVY</sequence>
<evidence type="ECO:0000313" key="2">
    <source>
        <dbReference type="Proteomes" id="UP000638732"/>
    </source>
</evidence>